<evidence type="ECO:0000256" key="6">
    <source>
        <dbReference type="ARBA" id="ARBA00022989"/>
    </source>
</evidence>
<evidence type="ECO:0000256" key="9">
    <source>
        <dbReference type="ARBA" id="ARBA00023224"/>
    </source>
</evidence>
<keyword evidence="5" id="KW-0552">Olfaction</keyword>
<evidence type="ECO:0000313" key="12">
    <source>
        <dbReference type="RefSeq" id="XP_014480027.1"/>
    </source>
</evidence>
<keyword evidence="4 10" id="KW-0812">Transmembrane</keyword>
<keyword evidence="6 10" id="KW-1133">Transmembrane helix</keyword>
<keyword evidence="7 10" id="KW-0472">Membrane</keyword>
<keyword evidence="2" id="KW-1003">Cell membrane</keyword>
<dbReference type="GeneID" id="106747194"/>
<comment type="subcellular location">
    <subcellularLocation>
        <location evidence="1">Cell membrane</location>
        <topology evidence="1">Multi-pass membrane protein</topology>
    </subcellularLocation>
</comment>
<dbReference type="GO" id="GO:0007165">
    <property type="term" value="P:signal transduction"/>
    <property type="evidence" value="ECO:0007669"/>
    <property type="project" value="UniProtKB-KW"/>
</dbReference>
<dbReference type="KEGG" id="dqu:106747194"/>
<evidence type="ECO:0000256" key="4">
    <source>
        <dbReference type="ARBA" id="ARBA00022692"/>
    </source>
</evidence>
<keyword evidence="9" id="KW-0807">Transducer</keyword>
<dbReference type="GO" id="GO:0004984">
    <property type="term" value="F:olfactory receptor activity"/>
    <property type="evidence" value="ECO:0007669"/>
    <property type="project" value="InterPro"/>
</dbReference>
<reference evidence="12" key="1">
    <citation type="submission" date="2025-08" db="UniProtKB">
        <authorList>
            <consortium name="RefSeq"/>
        </authorList>
    </citation>
    <scope>IDENTIFICATION</scope>
</reference>
<feature type="transmembrane region" description="Helical" evidence="10">
    <location>
        <begin position="34"/>
        <end position="57"/>
    </location>
</feature>
<protein>
    <submittedName>
        <fullName evidence="12">Odorant receptor 4-like</fullName>
    </submittedName>
</protein>
<feature type="transmembrane region" description="Helical" evidence="10">
    <location>
        <begin position="82"/>
        <end position="115"/>
    </location>
</feature>
<evidence type="ECO:0000256" key="10">
    <source>
        <dbReference type="SAM" id="Phobius"/>
    </source>
</evidence>
<feature type="transmembrane region" description="Helical" evidence="10">
    <location>
        <begin position="199"/>
        <end position="219"/>
    </location>
</feature>
<dbReference type="RefSeq" id="XP_014480027.1">
    <property type="nucleotide sequence ID" value="XM_014624541.1"/>
</dbReference>
<accession>A0A6P3XP93</accession>
<evidence type="ECO:0000256" key="5">
    <source>
        <dbReference type="ARBA" id="ARBA00022725"/>
    </source>
</evidence>
<dbReference type="GO" id="GO:0005886">
    <property type="term" value="C:plasma membrane"/>
    <property type="evidence" value="ECO:0007669"/>
    <property type="project" value="UniProtKB-SubCell"/>
</dbReference>
<gene>
    <name evidence="12" type="primary">LOC106747194</name>
</gene>
<dbReference type="InterPro" id="IPR004117">
    <property type="entry name" value="7tm6_olfct_rcpt"/>
</dbReference>
<dbReference type="Pfam" id="PF02949">
    <property type="entry name" value="7tm_6"/>
    <property type="match status" value="1"/>
</dbReference>
<dbReference type="PANTHER" id="PTHR21137:SF35">
    <property type="entry name" value="ODORANT RECEPTOR 19A-RELATED"/>
    <property type="match status" value="1"/>
</dbReference>
<dbReference type="OrthoDB" id="6765072at2759"/>
<evidence type="ECO:0000256" key="1">
    <source>
        <dbReference type="ARBA" id="ARBA00004651"/>
    </source>
</evidence>
<dbReference type="Proteomes" id="UP000515204">
    <property type="component" value="Unplaced"/>
</dbReference>
<dbReference type="PANTHER" id="PTHR21137">
    <property type="entry name" value="ODORANT RECEPTOR"/>
    <property type="match status" value="1"/>
</dbReference>
<feature type="transmembrane region" description="Helical" evidence="10">
    <location>
        <begin position="159"/>
        <end position="183"/>
    </location>
</feature>
<keyword evidence="11" id="KW-1185">Reference proteome</keyword>
<evidence type="ECO:0000256" key="3">
    <source>
        <dbReference type="ARBA" id="ARBA00022606"/>
    </source>
</evidence>
<keyword evidence="8" id="KW-0675">Receptor</keyword>
<evidence type="ECO:0000256" key="7">
    <source>
        <dbReference type="ARBA" id="ARBA00023136"/>
    </source>
</evidence>
<organism evidence="11 12">
    <name type="scientific">Dinoponera quadriceps</name>
    <name type="common">South American ant</name>
    <dbReference type="NCBI Taxonomy" id="609295"/>
    <lineage>
        <taxon>Eukaryota</taxon>
        <taxon>Metazoa</taxon>
        <taxon>Ecdysozoa</taxon>
        <taxon>Arthropoda</taxon>
        <taxon>Hexapoda</taxon>
        <taxon>Insecta</taxon>
        <taxon>Pterygota</taxon>
        <taxon>Neoptera</taxon>
        <taxon>Endopterygota</taxon>
        <taxon>Hymenoptera</taxon>
        <taxon>Apocrita</taxon>
        <taxon>Aculeata</taxon>
        <taxon>Formicoidea</taxon>
        <taxon>Formicidae</taxon>
        <taxon>Ponerinae</taxon>
        <taxon>Ponerini</taxon>
        <taxon>Dinoponera</taxon>
    </lineage>
</organism>
<name>A0A6P3XP93_DINQU</name>
<keyword evidence="3" id="KW-0716">Sensory transduction</keyword>
<dbReference type="GO" id="GO:0005549">
    <property type="term" value="F:odorant binding"/>
    <property type="evidence" value="ECO:0007669"/>
    <property type="project" value="InterPro"/>
</dbReference>
<evidence type="ECO:0000313" key="11">
    <source>
        <dbReference type="Proteomes" id="UP000515204"/>
    </source>
</evidence>
<dbReference type="AlphaFoldDB" id="A0A6P3XP93"/>
<proteinExistence type="predicted"/>
<evidence type="ECO:0000256" key="8">
    <source>
        <dbReference type="ARBA" id="ARBA00023170"/>
    </source>
</evidence>
<sequence>MWGDMLTNRERSRVYTSTVGTNGKAHVSHFLPNFIVAFSSVSVVMTSLSTLSSGIHYDEASNGTRPYILMMHLPFDSNRQSVYLFVIFIQFFYVLIITTGAASLNSVLIILMLYLGDEIDVICSWLMNMDENEHKASVVKKIIRKHQSVISFSKNVEMLYTYIALMLIVLNTLITCGLGFILVTSIESPNFSTILMKNLLFYCAINIETFVFCFAGEYISAKSREIGEAAYGSPWYQSKYHGRAVLFMIMRSQNQLAITMGKFMDLSLERFSSIIKASASYMSVLLAMY</sequence>
<evidence type="ECO:0000256" key="2">
    <source>
        <dbReference type="ARBA" id="ARBA00022475"/>
    </source>
</evidence>